<evidence type="ECO:0000256" key="1">
    <source>
        <dbReference type="SAM" id="MobiDB-lite"/>
    </source>
</evidence>
<dbReference type="AlphaFoldDB" id="A0A9W7T626"/>
<feature type="compositionally biased region" description="Polar residues" evidence="1">
    <location>
        <begin position="63"/>
        <end position="91"/>
    </location>
</feature>
<evidence type="ECO:0000313" key="2">
    <source>
        <dbReference type="EMBL" id="KAI7790716.1"/>
    </source>
</evidence>
<dbReference type="Proteomes" id="UP001059041">
    <property type="component" value="Unassembled WGS sequence"/>
</dbReference>
<reference evidence="2" key="1">
    <citation type="submission" date="2021-02" db="EMBL/GenBank/DDBJ databases">
        <title>Comparative genomics reveals that relaxation of natural selection precedes convergent phenotypic evolution of cavefish.</title>
        <authorList>
            <person name="Peng Z."/>
        </authorList>
    </citation>
    <scope>NUCLEOTIDE SEQUENCE</scope>
    <source>
        <tissue evidence="2">Muscle</tissue>
    </source>
</reference>
<sequence>MNSDTYVSRSPKRTKVSTPTDKGLQDNILLQPETTSESIEKQVNILLRTQQPISVEIQDDRPVSNSPETAEEGTSSEVQNTNQSNHVSSGPSNYLVTDTSWLNILAFSLKHNVTGALMEDMLKLLRLCCGDATSIPRSKYMLEKAFEAFVDKSEYHHYCGVCNSYIGLSVSNDSELKCQICSSTQTVRQSLELGQFFICMPLRDQLTVLLENEPITNICNDQSRGGITDVYDGKLYKYLKSCLFSSLLNSASGPYYASLNEVPPEERDKNVLLCALWFGSSKPLMTTFLKPFVEECKSLRQTGLQWQDPVDHSIKTVKVYALCAICDAVARPLLQNFKQFNGEYGCGHCLHPGVQVRKGKGTVRVYPCLKEMPDLRDHDTTVQIGEIAKNNENTILGIKGPSPIVDLPNFDLINGMVPDYMHCVLLGVCRQIASLWFDSKSYSKPWYIGLNTARVDGNLLAIKPPSSFSRIPRSIVERKFWKAHEWQNWILPNKYLCHWALLVEGVSILLGSDIGQEDIDHAHQALELYVKSVQSLYGEDQMTYNVHSILHLTKSVENLGPLWAQSAFMFESYNGYLLKQVKSSNAVPQQICKRVAWSRALPRIAKVCSSNDVSPEMKSFYTEMTSSKHHVRNYAKYDRVTALGVPKIRPVSENDVNALHAFLDLPGTSVGRYYKKIVVNGEVIHSQTYTKTKKRNNSVVILKDGSIFKVSYFLCVSDDEHHLYAIGKFGNCTVQKLVRGCTVKISLTFMRTVHFPTGFERAVDSNDIVRPCIYINCEQCGPVVCEQIRTYYCK</sequence>
<comment type="caution">
    <text evidence="2">The sequence shown here is derived from an EMBL/GenBank/DDBJ whole genome shotgun (WGS) entry which is preliminary data.</text>
</comment>
<name>A0A9W7T626_TRIRA</name>
<feature type="region of interest" description="Disordered" evidence="1">
    <location>
        <begin position="56"/>
        <end position="91"/>
    </location>
</feature>
<keyword evidence="3" id="KW-1185">Reference proteome</keyword>
<gene>
    <name evidence="2" type="ORF">IRJ41_012433</name>
</gene>
<dbReference type="PANTHER" id="PTHR46579">
    <property type="entry name" value="F5/8 TYPE C DOMAIN-CONTAINING PROTEIN-RELATED"/>
    <property type="match status" value="1"/>
</dbReference>
<accession>A0A9W7T626</accession>
<organism evidence="2 3">
    <name type="scientific">Triplophysa rosa</name>
    <name type="common">Cave loach</name>
    <dbReference type="NCBI Taxonomy" id="992332"/>
    <lineage>
        <taxon>Eukaryota</taxon>
        <taxon>Metazoa</taxon>
        <taxon>Chordata</taxon>
        <taxon>Craniata</taxon>
        <taxon>Vertebrata</taxon>
        <taxon>Euteleostomi</taxon>
        <taxon>Actinopterygii</taxon>
        <taxon>Neopterygii</taxon>
        <taxon>Teleostei</taxon>
        <taxon>Ostariophysi</taxon>
        <taxon>Cypriniformes</taxon>
        <taxon>Nemacheilidae</taxon>
        <taxon>Triplophysa</taxon>
    </lineage>
</organism>
<evidence type="ECO:0000313" key="3">
    <source>
        <dbReference type="Proteomes" id="UP001059041"/>
    </source>
</evidence>
<dbReference type="EMBL" id="JAFHDT010000029">
    <property type="protein sequence ID" value="KAI7790716.1"/>
    <property type="molecule type" value="Genomic_DNA"/>
</dbReference>
<proteinExistence type="predicted"/>
<protein>
    <submittedName>
        <fullName evidence="2">Uncharacterized protein</fullName>
    </submittedName>
</protein>
<feature type="region of interest" description="Disordered" evidence="1">
    <location>
        <begin position="1"/>
        <end position="35"/>
    </location>
</feature>
<dbReference type="PANTHER" id="PTHR46579:SF1">
    <property type="entry name" value="F5_8 TYPE C DOMAIN-CONTAINING PROTEIN"/>
    <property type="match status" value="1"/>
</dbReference>